<reference evidence="1 2" key="1">
    <citation type="journal article" date="2019" name="Int. J. Syst. Evol. Microbiol.">
        <title>The Global Catalogue of Microorganisms (GCM) 10K type strain sequencing project: providing services to taxonomists for standard genome sequencing and annotation.</title>
        <authorList>
            <consortium name="The Broad Institute Genomics Platform"/>
            <consortium name="The Broad Institute Genome Sequencing Center for Infectious Disease"/>
            <person name="Wu L."/>
            <person name="Ma J."/>
        </authorList>
    </citation>
    <scope>NUCLEOTIDE SEQUENCE [LARGE SCALE GENOMIC DNA]</scope>
    <source>
        <strain evidence="1 2">JCM 15974</strain>
    </source>
</reference>
<protein>
    <recommendedName>
        <fullName evidence="3">SnoaL-like domain-containing protein</fullName>
    </recommendedName>
</protein>
<evidence type="ECO:0000313" key="2">
    <source>
        <dbReference type="Proteomes" id="UP001501758"/>
    </source>
</evidence>
<dbReference type="InterPro" id="IPR032710">
    <property type="entry name" value="NTF2-like_dom_sf"/>
</dbReference>
<sequence length="485" mass="54520">MKHAINLTSIVLLAVLFSQCSEKKGTSKEVKTIMEVTTFGINGTVDPLDFKTRDAQIEANFTSKQSGFIKRQSGINEKGEYVVIVFWENQKDADASMKKFMSDPSVADYAKMINGSTMKMERYGMDKTFNADKSEFVEVMTFNLKPNTDIDSFDILNQKVEADFTGKRDGFLQRLTGVNEQGKQAVAVYWTTKEASDASINDFMADPTAKEFMSKMDQSSMFMGRYESLTAHISNKEKVIALLNSFNTGDQTPISYINPQKYIQHNLDVADGLAGFGEVMKHAPEGGFKAKVVRAFEDGDYIFTHTEYDFFGPKVGFDIFRFENGKIVEHWDNLAPITPPNPSGRTQLDGTSEISDRDKTAANKAIVKNFINDVLLNHQNEKITSYINPEKYLQHNSAVADGLKGFGEAMEYFAKNSLVMEYDKVHMTLAEGDFVLVVSEGKFGKGDPTAFYDLFRLENGLIVEHWDVITTIPPKSDWKNENGKF</sequence>
<keyword evidence="2" id="KW-1185">Reference proteome</keyword>
<gene>
    <name evidence="1" type="ORF">GCM10009430_29600</name>
</gene>
<dbReference type="SUPFAM" id="SSF54427">
    <property type="entry name" value="NTF2-like"/>
    <property type="match status" value="2"/>
</dbReference>
<evidence type="ECO:0000313" key="1">
    <source>
        <dbReference type="EMBL" id="GAA0724798.1"/>
    </source>
</evidence>
<comment type="caution">
    <text evidence="1">The sequence shown here is derived from an EMBL/GenBank/DDBJ whole genome shotgun (WGS) entry which is preliminary data.</text>
</comment>
<accession>A0ABN1IZX9</accession>
<proteinExistence type="predicted"/>
<evidence type="ECO:0008006" key="3">
    <source>
        <dbReference type="Google" id="ProtNLM"/>
    </source>
</evidence>
<organism evidence="1 2">
    <name type="scientific">Aquimarina litoralis</name>
    <dbReference type="NCBI Taxonomy" id="584605"/>
    <lineage>
        <taxon>Bacteria</taxon>
        <taxon>Pseudomonadati</taxon>
        <taxon>Bacteroidota</taxon>
        <taxon>Flavobacteriia</taxon>
        <taxon>Flavobacteriales</taxon>
        <taxon>Flavobacteriaceae</taxon>
        <taxon>Aquimarina</taxon>
    </lineage>
</organism>
<dbReference type="Gene3D" id="3.10.450.50">
    <property type="match status" value="2"/>
</dbReference>
<dbReference type="Proteomes" id="UP001501758">
    <property type="component" value="Unassembled WGS sequence"/>
</dbReference>
<name>A0ABN1IZX9_9FLAO</name>
<dbReference type="EMBL" id="BAAAGE010000003">
    <property type="protein sequence ID" value="GAA0724798.1"/>
    <property type="molecule type" value="Genomic_DNA"/>
</dbReference>
<dbReference type="RefSeq" id="WP_343913080.1">
    <property type="nucleotide sequence ID" value="NZ_BAAAGE010000003.1"/>
</dbReference>